<evidence type="ECO:0000256" key="1">
    <source>
        <dbReference type="ARBA" id="ARBA00022475"/>
    </source>
</evidence>
<accession>A0AAW3ZPS5</accession>
<name>A0AAW3ZPS5_9GAMM</name>
<comment type="caution">
    <text evidence="7">The sequence shown here is derived from an EMBL/GenBank/DDBJ whole genome shotgun (WGS) entry which is preliminary data.</text>
</comment>
<dbReference type="AlphaFoldDB" id="A0AAW3ZPS5"/>
<dbReference type="GO" id="GO:0017089">
    <property type="term" value="F:glycolipid transfer activity"/>
    <property type="evidence" value="ECO:0007669"/>
    <property type="project" value="TreeGrafter"/>
</dbReference>
<dbReference type="Gene3D" id="2.60.450.10">
    <property type="entry name" value="Lipopolysaccharide (LPS) transport protein A like domain"/>
    <property type="match status" value="1"/>
</dbReference>
<dbReference type="GO" id="GO:0005886">
    <property type="term" value="C:plasma membrane"/>
    <property type="evidence" value="ECO:0007669"/>
    <property type="project" value="InterPro"/>
</dbReference>
<dbReference type="Pfam" id="PF06835">
    <property type="entry name" value="LptC"/>
    <property type="match status" value="1"/>
</dbReference>
<keyword evidence="8" id="KW-1185">Reference proteome</keyword>
<dbReference type="RefSeq" id="WP_192030589.1">
    <property type="nucleotide sequence ID" value="NZ_JACYTR010000042.1"/>
</dbReference>
<keyword evidence="2" id="KW-0997">Cell inner membrane</keyword>
<dbReference type="InterPro" id="IPR010664">
    <property type="entry name" value="LipoPS_assembly_LptC-rel"/>
</dbReference>
<dbReference type="PANTHER" id="PTHR37481">
    <property type="entry name" value="LIPOPOLYSACCHARIDE EXPORT SYSTEM PROTEIN LPTC"/>
    <property type="match status" value="1"/>
</dbReference>
<feature type="transmembrane region" description="Helical" evidence="6">
    <location>
        <begin position="7"/>
        <end position="25"/>
    </location>
</feature>
<proteinExistence type="predicted"/>
<dbReference type="GO" id="GO:0015221">
    <property type="term" value="F:lipopolysaccharide transmembrane transporter activity"/>
    <property type="evidence" value="ECO:0007669"/>
    <property type="project" value="InterPro"/>
</dbReference>
<protein>
    <submittedName>
        <fullName evidence="7">LPS export ABC transporter periplasmic protein LptC</fullName>
    </submittedName>
</protein>
<evidence type="ECO:0000256" key="4">
    <source>
        <dbReference type="ARBA" id="ARBA00022989"/>
    </source>
</evidence>
<keyword evidence="3 6" id="KW-0812">Transmembrane</keyword>
<sequence>MTDRRHPWLIAVLSLAVIITGWWAWSLHQRELPPPLVGPPRSDYQIEQFELLVFDEQGKESFSMRGPRLARHPSLGTLDIEDPRMRAPDGEGKVWTGRAERAWVSRDGDRLRLLEKVELRGPTTAERVPIRLRSEQLDFLPKADQIESDDWVTITAPGSILRGKGLKAELASRRIELLSEVTARYEPIAR</sequence>
<reference evidence="7 8" key="1">
    <citation type="submission" date="2020-09" db="EMBL/GenBank/DDBJ databases">
        <title>Pseudoxanthomonas sp. CAU 1598 isolated from sand of Yaerae Beach.</title>
        <authorList>
            <person name="Kim W."/>
        </authorList>
    </citation>
    <scope>NUCLEOTIDE SEQUENCE [LARGE SCALE GENOMIC DNA]</scope>
    <source>
        <strain evidence="7 8">CAU 1598</strain>
    </source>
</reference>
<evidence type="ECO:0000256" key="2">
    <source>
        <dbReference type="ARBA" id="ARBA00022519"/>
    </source>
</evidence>
<evidence type="ECO:0000313" key="7">
    <source>
        <dbReference type="EMBL" id="MBD8527169.1"/>
    </source>
</evidence>
<evidence type="ECO:0000256" key="6">
    <source>
        <dbReference type="SAM" id="Phobius"/>
    </source>
</evidence>
<dbReference type="InterPro" id="IPR026265">
    <property type="entry name" value="LptC"/>
</dbReference>
<dbReference type="NCBIfam" id="TIGR04409">
    <property type="entry name" value="LptC_YrbK"/>
    <property type="match status" value="1"/>
</dbReference>
<organism evidence="7 8">
    <name type="scientific">Pseudomarimonas arenosa</name>
    <dbReference type="NCBI Taxonomy" id="2774145"/>
    <lineage>
        <taxon>Bacteria</taxon>
        <taxon>Pseudomonadati</taxon>
        <taxon>Pseudomonadota</taxon>
        <taxon>Gammaproteobacteria</taxon>
        <taxon>Lysobacterales</taxon>
        <taxon>Lysobacteraceae</taxon>
        <taxon>Pseudomarimonas</taxon>
    </lineage>
</organism>
<dbReference type="GO" id="GO:0030288">
    <property type="term" value="C:outer membrane-bounded periplasmic space"/>
    <property type="evidence" value="ECO:0007669"/>
    <property type="project" value="TreeGrafter"/>
</dbReference>
<evidence type="ECO:0000256" key="3">
    <source>
        <dbReference type="ARBA" id="ARBA00022692"/>
    </source>
</evidence>
<evidence type="ECO:0000256" key="5">
    <source>
        <dbReference type="ARBA" id="ARBA00023136"/>
    </source>
</evidence>
<keyword evidence="1" id="KW-1003">Cell membrane</keyword>
<keyword evidence="4 6" id="KW-1133">Transmembrane helix</keyword>
<dbReference type="EMBL" id="JACYTR010000042">
    <property type="protein sequence ID" value="MBD8527169.1"/>
    <property type="molecule type" value="Genomic_DNA"/>
</dbReference>
<evidence type="ECO:0000313" key="8">
    <source>
        <dbReference type="Proteomes" id="UP000613768"/>
    </source>
</evidence>
<dbReference type="InterPro" id="IPR052363">
    <property type="entry name" value="LPS_export_LptC"/>
</dbReference>
<dbReference type="PANTHER" id="PTHR37481:SF1">
    <property type="entry name" value="LIPOPOLYSACCHARIDE EXPORT SYSTEM PROTEIN LPTC"/>
    <property type="match status" value="1"/>
</dbReference>
<keyword evidence="5 6" id="KW-0472">Membrane</keyword>
<gene>
    <name evidence="7" type="primary">lptC</name>
    <name evidence="7" type="ORF">IFO71_15610</name>
</gene>
<dbReference type="Proteomes" id="UP000613768">
    <property type="component" value="Unassembled WGS sequence"/>
</dbReference>